<dbReference type="SUPFAM" id="SSF56796">
    <property type="entry name" value="Dehydroquinate synthase-like"/>
    <property type="match status" value="1"/>
</dbReference>
<dbReference type="PROSITE" id="PS00913">
    <property type="entry name" value="ADH_IRON_1"/>
    <property type="match status" value="1"/>
</dbReference>
<comment type="similarity">
    <text evidence="2">Belongs to the iron-containing alcohol dehydrogenase family.</text>
</comment>
<evidence type="ECO:0000259" key="9">
    <source>
        <dbReference type="Pfam" id="PF00465"/>
    </source>
</evidence>
<comment type="catalytic activity">
    <reaction evidence="6">
        <text>a primary alcohol + NAD(+) = an aldehyde + NADH + H(+)</text>
        <dbReference type="Rhea" id="RHEA:10736"/>
        <dbReference type="ChEBI" id="CHEBI:15378"/>
        <dbReference type="ChEBI" id="CHEBI:15734"/>
        <dbReference type="ChEBI" id="CHEBI:17478"/>
        <dbReference type="ChEBI" id="CHEBI:57540"/>
        <dbReference type="ChEBI" id="CHEBI:57945"/>
        <dbReference type="EC" id="1.1.1.1"/>
    </reaction>
</comment>
<name>A0A135I285_9HYPH</name>
<reference evidence="11 12" key="1">
    <citation type="submission" date="2015-11" db="EMBL/GenBank/DDBJ databases">
        <title>Draft genome sequence of Paramesorhizobium deserti A-3-E, a strain highly resistant to diverse beta-lactam antibiotics.</title>
        <authorList>
            <person name="Lv R."/>
            <person name="Yang X."/>
            <person name="Fang N."/>
            <person name="Guo J."/>
            <person name="Luo X."/>
            <person name="Peng F."/>
            <person name="Yang R."/>
            <person name="Cui Y."/>
            <person name="Fang C."/>
            <person name="Song Y."/>
        </authorList>
    </citation>
    <scope>NUCLEOTIDE SEQUENCE [LARGE SCALE GENOMIC DNA]</scope>
    <source>
        <strain evidence="11 12">A-3-E</strain>
    </source>
</reference>
<keyword evidence="12" id="KW-1185">Reference proteome</keyword>
<dbReference type="PANTHER" id="PTHR11496">
    <property type="entry name" value="ALCOHOL DEHYDROGENASE"/>
    <property type="match status" value="1"/>
</dbReference>
<dbReference type="Gene3D" id="3.40.50.1970">
    <property type="match status" value="1"/>
</dbReference>
<dbReference type="InterPro" id="IPR039697">
    <property type="entry name" value="Alcohol_dehydrogenase_Fe"/>
</dbReference>
<evidence type="ECO:0000256" key="5">
    <source>
        <dbReference type="ARBA" id="ARBA00049164"/>
    </source>
</evidence>
<evidence type="ECO:0000256" key="6">
    <source>
        <dbReference type="ARBA" id="ARBA00049243"/>
    </source>
</evidence>
<organism evidence="11 12">
    <name type="scientific">Paramesorhizobium deserti</name>
    <dbReference type="NCBI Taxonomy" id="1494590"/>
    <lineage>
        <taxon>Bacteria</taxon>
        <taxon>Pseudomonadati</taxon>
        <taxon>Pseudomonadota</taxon>
        <taxon>Alphaproteobacteria</taxon>
        <taxon>Hyphomicrobiales</taxon>
        <taxon>Phyllobacteriaceae</taxon>
        <taxon>Paramesorhizobium</taxon>
    </lineage>
</organism>
<keyword evidence="3" id="KW-0560">Oxidoreductase</keyword>
<gene>
    <name evidence="11" type="ORF">ATN84_03555</name>
</gene>
<dbReference type="CDD" id="cd08193">
    <property type="entry name" value="HVD"/>
    <property type="match status" value="1"/>
</dbReference>
<dbReference type="Pfam" id="PF25137">
    <property type="entry name" value="ADH_Fe_C"/>
    <property type="match status" value="1"/>
</dbReference>
<evidence type="ECO:0000313" key="12">
    <source>
        <dbReference type="Proteomes" id="UP000070107"/>
    </source>
</evidence>
<dbReference type="FunFam" id="1.20.1090.10:FF:000001">
    <property type="entry name" value="Aldehyde-alcohol dehydrogenase"/>
    <property type="match status" value="1"/>
</dbReference>
<dbReference type="InterPro" id="IPR018211">
    <property type="entry name" value="ADH_Fe_CS"/>
</dbReference>
<dbReference type="Pfam" id="PF00465">
    <property type="entry name" value="Fe-ADH"/>
    <property type="match status" value="1"/>
</dbReference>
<dbReference type="InterPro" id="IPR056798">
    <property type="entry name" value="ADH_Fe_C"/>
</dbReference>
<proteinExistence type="inferred from homology"/>
<evidence type="ECO:0000256" key="7">
    <source>
        <dbReference type="ARBA" id="ARBA00074848"/>
    </source>
</evidence>
<dbReference type="Proteomes" id="UP000070107">
    <property type="component" value="Unassembled WGS sequence"/>
</dbReference>
<accession>A0A135I285</accession>
<evidence type="ECO:0000256" key="4">
    <source>
        <dbReference type="ARBA" id="ARBA00023027"/>
    </source>
</evidence>
<dbReference type="Gene3D" id="1.20.1090.10">
    <property type="entry name" value="Dehydroquinate synthase-like - alpha domain"/>
    <property type="match status" value="1"/>
</dbReference>
<evidence type="ECO:0000313" key="11">
    <source>
        <dbReference type="EMBL" id="KXF79524.1"/>
    </source>
</evidence>
<dbReference type="PANTHER" id="PTHR11496:SF102">
    <property type="entry name" value="ALCOHOL DEHYDROGENASE 4"/>
    <property type="match status" value="1"/>
</dbReference>
<keyword evidence="4" id="KW-0520">NAD</keyword>
<evidence type="ECO:0000256" key="2">
    <source>
        <dbReference type="ARBA" id="ARBA00007358"/>
    </source>
</evidence>
<dbReference type="FunFam" id="3.40.50.1970:FF:000003">
    <property type="entry name" value="Alcohol dehydrogenase, iron-containing"/>
    <property type="match status" value="1"/>
</dbReference>
<feature type="domain" description="Alcohol dehydrogenase iron-type/glycerol dehydrogenase GldA" evidence="9">
    <location>
        <begin position="18"/>
        <end position="184"/>
    </location>
</feature>
<dbReference type="GO" id="GO:0004022">
    <property type="term" value="F:alcohol dehydrogenase (NAD+) activity"/>
    <property type="evidence" value="ECO:0007669"/>
    <property type="project" value="UniProtKB-EC"/>
</dbReference>
<evidence type="ECO:0000256" key="1">
    <source>
        <dbReference type="ARBA" id="ARBA00001962"/>
    </source>
</evidence>
<dbReference type="InterPro" id="IPR001670">
    <property type="entry name" value="ADH_Fe/GldA"/>
</dbReference>
<evidence type="ECO:0000256" key="3">
    <source>
        <dbReference type="ARBA" id="ARBA00023002"/>
    </source>
</evidence>
<comment type="cofactor">
    <cofactor evidence="1">
        <name>Fe cation</name>
        <dbReference type="ChEBI" id="CHEBI:24875"/>
    </cofactor>
</comment>
<dbReference type="EMBL" id="LNTU01000001">
    <property type="protein sequence ID" value="KXF79524.1"/>
    <property type="molecule type" value="Genomic_DNA"/>
</dbReference>
<feature type="domain" description="Fe-containing alcohol dehydrogenase-like C-terminal" evidence="10">
    <location>
        <begin position="195"/>
        <end position="398"/>
    </location>
</feature>
<protein>
    <recommendedName>
        <fullName evidence="7">Alcohol dehydrogenase 2</fullName>
    </recommendedName>
    <alternativeName>
        <fullName evidence="8">Alcohol dehydrogenase II</fullName>
    </alternativeName>
</protein>
<comment type="caution">
    <text evidence="11">The sequence shown here is derived from an EMBL/GenBank/DDBJ whole genome shotgun (WGS) entry which is preliminary data.</text>
</comment>
<sequence>MNATQANAIPSFSFHTTPRIVFCEGAARELAHHLGTTVQDRLMIVTDPGILRLGLAEPAISSLKTAGADVRIFGEVEADPSLATLERAIAMALDFRATGVIGFGGGSSLDVAKLAALFAGSGQAIDTAWGVNNASGPRLPLALIPTTAGTGSEVTPVAIITVGEDEKRGVSSPLNLPDVAILDPLLTTDLPPHITAATGIDAMVHAIEAYASKNANNNPISRNLAVEALRLLGRNIEEAVFNGGNLAARSAMLIGSMLAGQAFANSPVAAVHALAYPIGGRFHVPHGLSNALVLPHVLRFNAADAENGSFAQYAALAPHAFPDLDGQGGAQADCAGFIDRLAELSVRLGLKSRLRDVGITEADLPAMAADAMKQTRLLVNNPRDVMEADACAIYKAAW</sequence>
<dbReference type="AlphaFoldDB" id="A0A135I285"/>
<comment type="catalytic activity">
    <reaction evidence="5">
        <text>a secondary alcohol + NAD(+) = a ketone + NADH + H(+)</text>
        <dbReference type="Rhea" id="RHEA:10740"/>
        <dbReference type="ChEBI" id="CHEBI:15378"/>
        <dbReference type="ChEBI" id="CHEBI:17087"/>
        <dbReference type="ChEBI" id="CHEBI:35681"/>
        <dbReference type="ChEBI" id="CHEBI:57540"/>
        <dbReference type="ChEBI" id="CHEBI:57945"/>
        <dbReference type="EC" id="1.1.1.1"/>
    </reaction>
</comment>
<evidence type="ECO:0000256" key="8">
    <source>
        <dbReference type="ARBA" id="ARBA00076680"/>
    </source>
</evidence>
<evidence type="ECO:0000259" key="10">
    <source>
        <dbReference type="Pfam" id="PF25137"/>
    </source>
</evidence>
<dbReference type="GO" id="GO:0046872">
    <property type="term" value="F:metal ion binding"/>
    <property type="evidence" value="ECO:0007669"/>
    <property type="project" value="InterPro"/>
</dbReference>
<dbReference type="STRING" id="1494590.ATN84_03555"/>